<dbReference type="InParanoid" id="A7TKH7"/>
<dbReference type="eggNOG" id="KOG4046">
    <property type="taxonomic scope" value="Eukaryota"/>
</dbReference>
<dbReference type="GO" id="GO:0000294">
    <property type="term" value="P:nuclear-transcribed mRNA catabolic process, RNase MRP-dependent"/>
    <property type="evidence" value="ECO:0007669"/>
    <property type="project" value="EnsemblFungi"/>
</dbReference>
<dbReference type="SUPFAM" id="SSF101744">
    <property type="entry name" value="Rof/RNase P subunit-like"/>
    <property type="match status" value="1"/>
</dbReference>
<reference evidence="4 5" key="1">
    <citation type="journal article" date="2007" name="Proc. Natl. Acad. Sci. U.S.A.">
        <title>Independent sorting-out of thousands of duplicated gene pairs in two yeast species descended from a whole-genome duplication.</title>
        <authorList>
            <person name="Scannell D.R."/>
            <person name="Frank A.C."/>
            <person name="Conant G.C."/>
            <person name="Byrne K.P."/>
            <person name="Woolfit M."/>
            <person name="Wolfe K.H."/>
        </authorList>
    </citation>
    <scope>NUCLEOTIDE SEQUENCE [LARGE SCALE GENOMIC DNA]</scope>
    <source>
        <strain evidence="5">ATCC 22028 / DSM 70294 / BCRC 21397 / CBS 2163 / NBRC 10782 / NRRL Y-8283 / UCD 57-17</strain>
    </source>
</reference>
<dbReference type="InterPro" id="IPR036980">
    <property type="entry name" value="RNase_P/MRP_Rpp29_sf"/>
</dbReference>
<dbReference type="AlphaFoldDB" id="A7TKH7"/>
<evidence type="ECO:0000313" key="5">
    <source>
        <dbReference type="Proteomes" id="UP000000267"/>
    </source>
</evidence>
<dbReference type="SMART" id="SM00538">
    <property type="entry name" value="POP4"/>
    <property type="match status" value="1"/>
</dbReference>
<dbReference type="Gene3D" id="2.30.30.210">
    <property type="entry name" value="Ribonuclease P/MRP, subunit p29"/>
    <property type="match status" value="1"/>
</dbReference>
<dbReference type="InterPro" id="IPR023534">
    <property type="entry name" value="Rof/RNase_P-like"/>
</dbReference>
<dbReference type="PANTHER" id="PTHR13348">
    <property type="entry name" value="RIBONUCLEASE P SUBUNIT P29"/>
    <property type="match status" value="1"/>
</dbReference>
<dbReference type="GO" id="GO:0000171">
    <property type="term" value="F:ribonuclease MRP activity"/>
    <property type="evidence" value="ECO:0007669"/>
    <property type="project" value="EnsemblFungi"/>
</dbReference>
<dbReference type="GeneID" id="5545403"/>
<dbReference type="PhylomeDB" id="A7TKH7"/>
<dbReference type="InterPro" id="IPR016848">
    <property type="entry name" value="RNase_P/MRP_Rpp29-subunit"/>
</dbReference>
<organism evidence="5">
    <name type="scientific">Vanderwaltozyma polyspora (strain ATCC 22028 / DSM 70294 / BCRC 21397 / CBS 2163 / NBRC 10782 / NRRL Y-8283 / UCD 57-17)</name>
    <name type="common">Kluyveromyces polysporus</name>
    <dbReference type="NCBI Taxonomy" id="436907"/>
    <lineage>
        <taxon>Eukaryota</taxon>
        <taxon>Fungi</taxon>
        <taxon>Dikarya</taxon>
        <taxon>Ascomycota</taxon>
        <taxon>Saccharomycotina</taxon>
        <taxon>Saccharomycetes</taxon>
        <taxon>Saccharomycetales</taxon>
        <taxon>Saccharomycetaceae</taxon>
        <taxon>Vanderwaltozyma</taxon>
    </lineage>
</organism>
<keyword evidence="5" id="KW-1185">Reference proteome</keyword>
<keyword evidence="3" id="KW-0819">tRNA processing</keyword>
<dbReference type="GO" id="GO:0004526">
    <property type="term" value="F:ribonuclease P activity"/>
    <property type="evidence" value="ECO:0007669"/>
    <property type="project" value="EnsemblFungi"/>
</dbReference>
<dbReference type="GO" id="GO:0000460">
    <property type="term" value="P:maturation of 5.8S rRNA"/>
    <property type="evidence" value="ECO:0007669"/>
    <property type="project" value="EnsemblFungi"/>
</dbReference>
<dbReference type="PIRSF" id="PIRSF027081">
    <property type="entry name" value="RNase_P/MRP_p29_subunit"/>
    <property type="match status" value="1"/>
</dbReference>
<dbReference type="Proteomes" id="UP000000267">
    <property type="component" value="Unassembled WGS sequence"/>
</dbReference>
<dbReference type="OrthoDB" id="124041at2759"/>
<proteinExistence type="inferred from homology"/>
<comment type="similarity">
    <text evidence="2">Belongs to the eukaryotic/archaeal RNase P protein component 1 family.</text>
</comment>
<sequence>MDRVQNFIKECLFVKNFDNPNKPIDENRLQETLLLLPTDGGLTGRLMRSRSQMKISASSIESGGSSDNVKHPNYREINKNSREALHDYIVKCKKSALKVKKIVNSNNFNDRYTLEDYLQSKEPLLWQEIPKYDKFLPMYEILWVGYVKELLNIPLNIKDAKSLSINGTTALSKLSMADYNGALLKVVHSKNKNMIGIEGIVVWDSQKNFIMVTKGELYDQLKIIPKNGTVFGFQVPINDDFALQYSILGDRFKYRSSDRAGRKFKSRRCDDMYHYIKDQR</sequence>
<dbReference type="InterPro" id="IPR002730">
    <property type="entry name" value="Rpp29/RNP1"/>
</dbReference>
<evidence type="ECO:0000313" key="4">
    <source>
        <dbReference type="EMBL" id="EDO17199.1"/>
    </source>
</evidence>
<dbReference type="GO" id="GO:0005655">
    <property type="term" value="C:nucleolar ribonuclease P complex"/>
    <property type="evidence" value="ECO:0007669"/>
    <property type="project" value="EnsemblFungi"/>
</dbReference>
<gene>
    <name evidence="4" type="ORF">Kpol_1035p11</name>
</gene>
<dbReference type="GO" id="GO:0033204">
    <property type="term" value="F:ribonuclease P RNA binding"/>
    <property type="evidence" value="ECO:0007669"/>
    <property type="project" value="InterPro"/>
</dbReference>
<evidence type="ECO:0000256" key="1">
    <source>
        <dbReference type="ARBA" id="ARBA00004123"/>
    </source>
</evidence>
<dbReference type="OMA" id="NMIGIEG"/>
<dbReference type="EMBL" id="DS480408">
    <property type="protein sequence ID" value="EDO17199.1"/>
    <property type="molecule type" value="Genomic_DNA"/>
</dbReference>
<dbReference type="GO" id="GO:0000172">
    <property type="term" value="C:ribonuclease MRP complex"/>
    <property type="evidence" value="ECO:0007669"/>
    <property type="project" value="EnsemblFungi"/>
</dbReference>
<evidence type="ECO:0000256" key="3">
    <source>
        <dbReference type="PIRNR" id="PIRNR027081"/>
    </source>
</evidence>
<comment type="subcellular location">
    <subcellularLocation>
        <location evidence="1">Nucleus</location>
    </subcellularLocation>
</comment>
<dbReference type="HOGENOM" id="CLU_998037_0_0_1"/>
<dbReference type="RefSeq" id="XP_001645057.1">
    <property type="nucleotide sequence ID" value="XM_001645007.1"/>
</dbReference>
<dbReference type="GO" id="GO:0001682">
    <property type="term" value="P:tRNA 5'-leader removal"/>
    <property type="evidence" value="ECO:0007669"/>
    <property type="project" value="EnsemblFungi"/>
</dbReference>
<accession>A7TKH7</accession>
<dbReference type="GO" id="GO:0042134">
    <property type="term" value="F:rRNA primary transcript binding"/>
    <property type="evidence" value="ECO:0007669"/>
    <property type="project" value="EnsemblFungi"/>
</dbReference>
<name>A7TKH7_VANPO</name>
<protein>
    <recommendedName>
        <fullName evidence="3">Ribonuclease P protein subunit</fullName>
    </recommendedName>
</protein>
<dbReference type="PANTHER" id="PTHR13348:SF0">
    <property type="entry name" value="RIBONUCLEASE P PROTEIN SUBUNIT P29"/>
    <property type="match status" value="1"/>
</dbReference>
<dbReference type="FunCoup" id="A7TKH7">
    <property type="interactions" value="243"/>
</dbReference>
<evidence type="ECO:0000256" key="2">
    <source>
        <dbReference type="ARBA" id="ARBA00006181"/>
    </source>
</evidence>
<dbReference type="STRING" id="436907.A7TKH7"/>
<dbReference type="Pfam" id="PF01868">
    <property type="entry name" value="RNase_P-MRP_p29"/>
    <property type="match status" value="1"/>
</dbReference>
<keyword evidence="3" id="KW-0539">Nucleus</keyword>
<dbReference type="KEGG" id="vpo:Kpol_1035p11"/>
<dbReference type="GO" id="GO:0034965">
    <property type="term" value="P:intronic box C/D snoRNA processing"/>
    <property type="evidence" value="ECO:0007669"/>
    <property type="project" value="EnsemblFungi"/>
</dbReference>